<dbReference type="SUPFAM" id="SSF56349">
    <property type="entry name" value="DNA breaking-rejoining enzymes"/>
    <property type="match status" value="1"/>
</dbReference>
<evidence type="ECO:0000259" key="2">
    <source>
        <dbReference type="Pfam" id="PF01028"/>
    </source>
</evidence>
<dbReference type="PROSITE" id="PS52038">
    <property type="entry name" value="TOPO_IB_2"/>
    <property type="match status" value="1"/>
</dbReference>
<evidence type="ECO:0000313" key="4">
    <source>
        <dbReference type="Proteomes" id="UP001432027"/>
    </source>
</evidence>
<name>A0AAV5TNG6_9BILA</name>
<gene>
    <name evidence="3" type="ORF">PENTCL1PPCAC_18051</name>
</gene>
<dbReference type="AlphaFoldDB" id="A0AAV5TNG6"/>
<organism evidence="3 4">
    <name type="scientific">Pristionchus entomophagus</name>
    <dbReference type="NCBI Taxonomy" id="358040"/>
    <lineage>
        <taxon>Eukaryota</taxon>
        <taxon>Metazoa</taxon>
        <taxon>Ecdysozoa</taxon>
        <taxon>Nematoda</taxon>
        <taxon>Chromadorea</taxon>
        <taxon>Rhabditida</taxon>
        <taxon>Rhabditina</taxon>
        <taxon>Diplogasteromorpha</taxon>
        <taxon>Diplogasteroidea</taxon>
        <taxon>Neodiplogasteridae</taxon>
        <taxon>Pristionchus</taxon>
    </lineage>
</organism>
<dbReference type="InterPro" id="IPR051062">
    <property type="entry name" value="Topoisomerase_IB"/>
</dbReference>
<proteinExistence type="predicted"/>
<reference evidence="3" key="1">
    <citation type="submission" date="2023-10" db="EMBL/GenBank/DDBJ databases">
        <title>Genome assembly of Pristionchus species.</title>
        <authorList>
            <person name="Yoshida K."/>
            <person name="Sommer R.J."/>
        </authorList>
    </citation>
    <scope>NUCLEOTIDE SEQUENCE</scope>
    <source>
        <strain evidence="3">RS0144</strain>
    </source>
</reference>
<dbReference type="InterPro" id="IPR011010">
    <property type="entry name" value="DNA_brk_join_enz"/>
</dbReference>
<dbReference type="Gene3D" id="3.90.15.10">
    <property type="entry name" value="Topoisomerase I, Chain A, domain 3"/>
    <property type="match status" value="1"/>
</dbReference>
<evidence type="ECO:0000313" key="3">
    <source>
        <dbReference type="EMBL" id="GMS95876.1"/>
    </source>
</evidence>
<dbReference type="GO" id="GO:0006265">
    <property type="term" value="P:DNA topological change"/>
    <property type="evidence" value="ECO:0007669"/>
    <property type="project" value="InterPro"/>
</dbReference>
<feature type="domain" description="DNA topoisomerase I catalytic core eukaryotic-type" evidence="2">
    <location>
        <begin position="1"/>
        <end position="81"/>
    </location>
</feature>
<comment type="caution">
    <text evidence="1">Lacks conserved residue(s) required for the propagation of feature annotation.</text>
</comment>
<dbReference type="GO" id="GO:0006260">
    <property type="term" value="P:DNA replication"/>
    <property type="evidence" value="ECO:0007669"/>
    <property type="project" value="TreeGrafter"/>
</dbReference>
<dbReference type="InterPro" id="IPR014711">
    <property type="entry name" value="TopoI_cat_a-hlx-sub_euk"/>
</dbReference>
<evidence type="ECO:0000256" key="1">
    <source>
        <dbReference type="PROSITE-ProRule" id="PRU01382"/>
    </source>
</evidence>
<dbReference type="GO" id="GO:0003677">
    <property type="term" value="F:DNA binding"/>
    <property type="evidence" value="ECO:0007669"/>
    <property type="project" value="UniProtKB-UniRule"/>
</dbReference>
<dbReference type="InterPro" id="IPR013500">
    <property type="entry name" value="TopoI_cat_euk"/>
</dbReference>
<dbReference type="GO" id="GO:0005730">
    <property type="term" value="C:nucleolus"/>
    <property type="evidence" value="ECO:0007669"/>
    <property type="project" value="TreeGrafter"/>
</dbReference>
<dbReference type="PANTHER" id="PTHR10290:SF3">
    <property type="entry name" value="DNA TOPOISOMERASE 1"/>
    <property type="match status" value="1"/>
</dbReference>
<keyword evidence="1" id="KW-0238">DNA-binding</keyword>
<accession>A0AAV5TNG6</accession>
<feature type="non-terminal residue" evidence="3">
    <location>
        <position position="1"/>
    </location>
</feature>
<dbReference type="Proteomes" id="UP001432027">
    <property type="component" value="Unassembled WGS sequence"/>
</dbReference>
<dbReference type="Pfam" id="PF01028">
    <property type="entry name" value="Topoisom_I"/>
    <property type="match status" value="1"/>
</dbReference>
<dbReference type="GO" id="GO:0003917">
    <property type="term" value="F:DNA topoisomerase type I (single strand cut, ATP-independent) activity"/>
    <property type="evidence" value="ECO:0007669"/>
    <property type="project" value="InterPro"/>
</dbReference>
<sequence length="83" mass="9661">FENLKLFMENKSKSDYIFDLLDKYTLNHHLQSLAPGLTAKMFRTHNASITLQEQLLKLTNENDNVAQKMVSYKRANKMVSARN</sequence>
<dbReference type="GO" id="GO:0007059">
    <property type="term" value="P:chromosome segregation"/>
    <property type="evidence" value="ECO:0007669"/>
    <property type="project" value="TreeGrafter"/>
</dbReference>
<dbReference type="PANTHER" id="PTHR10290">
    <property type="entry name" value="DNA TOPOISOMERASE I"/>
    <property type="match status" value="1"/>
</dbReference>
<keyword evidence="4" id="KW-1185">Reference proteome</keyword>
<comment type="caution">
    <text evidence="3">The sequence shown here is derived from an EMBL/GenBank/DDBJ whole genome shotgun (WGS) entry which is preliminary data.</text>
</comment>
<protein>
    <recommendedName>
        <fullName evidence="2">DNA topoisomerase I catalytic core eukaryotic-type domain-containing protein</fullName>
    </recommendedName>
</protein>
<dbReference type="EMBL" id="BTSX01000004">
    <property type="protein sequence ID" value="GMS95876.1"/>
    <property type="molecule type" value="Genomic_DNA"/>
</dbReference>